<feature type="compositionally biased region" description="Basic and acidic residues" evidence="1">
    <location>
        <begin position="13"/>
        <end position="22"/>
    </location>
</feature>
<gene>
    <name evidence="2" type="ORF">NOCA2240016</name>
</gene>
<reference evidence="2" key="1">
    <citation type="submission" date="2015-08" db="EMBL/GenBank/DDBJ databases">
        <authorList>
            <person name="Babu N.S."/>
            <person name="Beckwith C.J."/>
            <person name="Beseler K.G."/>
            <person name="Brison A."/>
            <person name="Carone J.V."/>
            <person name="Caskin T.P."/>
            <person name="Diamond M."/>
            <person name="Durham M.E."/>
            <person name="Foxe J.M."/>
            <person name="Go M."/>
            <person name="Henderson B.A."/>
            <person name="Jones I.B."/>
            <person name="McGettigan J.A."/>
            <person name="Micheletti S.J."/>
            <person name="Nasrallah M.E."/>
            <person name="Ortiz D."/>
            <person name="Piller C.R."/>
            <person name="Privatt S.R."/>
            <person name="Schneider S.L."/>
            <person name="Sharp S."/>
            <person name="Smith T.C."/>
            <person name="Stanton J.D."/>
            <person name="Ullery H.E."/>
            <person name="Wilson R.J."/>
            <person name="Serrano M.G."/>
            <person name="Buck G."/>
            <person name="Lee V."/>
            <person name="Wang Y."/>
            <person name="Carvalho R."/>
            <person name="Voegtly L."/>
            <person name="Shi R."/>
            <person name="Duckworth R."/>
            <person name="Johnson A."/>
            <person name="Loviza R."/>
            <person name="Walstead R."/>
            <person name="Shah Z."/>
            <person name="Kiflezghi M."/>
            <person name="Wade K."/>
            <person name="Ball S.L."/>
            <person name="Bradley K.W."/>
            <person name="Asai D.J."/>
            <person name="Bowman C.A."/>
            <person name="Russell D.A."/>
            <person name="Pope W.H."/>
            <person name="Jacobs-Sera D."/>
            <person name="Hendrix R.W."/>
            <person name="Hatfull G.F."/>
        </authorList>
    </citation>
    <scope>NUCLEOTIDE SEQUENCE</scope>
</reference>
<name>A0A2P2BZU0_9ZZZZ</name>
<organism evidence="2">
    <name type="scientific">metagenome</name>
    <dbReference type="NCBI Taxonomy" id="256318"/>
    <lineage>
        <taxon>unclassified sequences</taxon>
        <taxon>metagenomes</taxon>
    </lineage>
</organism>
<dbReference type="InterPro" id="IPR011335">
    <property type="entry name" value="Restrct_endonuc-II-like"/>
</dbReference>
<evidence type="ECO:0000313" key="2">
    <source>
        <dbReference type="EMBL" id="CUR55244.1"/>
    </source>
</evidence>
<proteinExistence type="predicted"/>
<accession>A0A2P2BZU0</accession>
<dbReference type="EMBL" id="CZKA01000017">
    <property type="protein sequence ID" value="CUR55244.1"/>
    <property type="molecule type" value="Genomic_DNA"/>
</dbReference>
<evidence type="ECO:0000256" key="1">
    <source>
        <dbReference type="SAM" id="MobiDB-lite"/>
    </source>
</evidence>
<dbReference type="AlphaFoldDB" id="A0A2P2BZU0"/>
<feature type="region of interest" description="Disordered" evidence="1">
    <location>
        <begin position="1"/>
        <end position="30"/>
    </location>
</feature>
<sequence length="268" mass="29087">MHLPRSPAGPAGRADHQGDARAHQLPSAHEAAVAAARLHGTLSHLSAAQHHGWELAKDPDKPWVSVPRNRKVTTTRGVHLVYGDARGTVTSPVQTVLDCARRLPFGEALSVADSALRHGVDPQHLSAAAGAARGPGAGRCRRVAREATPLAANPLESSLRAIVLEVPGLSVKPQVPIQLPGLLVHPDLVDTDLGIVIEAEGWLFHGVSREQFSRDLWRYTMLVVRGWLVVRFGYRQVMERPDYVFEALMTLVQTGRRLPGSIHPRATT</sequence>
<evidence type="ECO:0008006" key="3">
    <source>
        <dbReference type="Google" id="ProtNLM"/>
    </source>
</evidence>
<protein>
    <recommendedName>
        <fullName evidence="3">DUF559 domain-containing protein</fullName>
    </recommendedName>
</protein>
<dbReference type="SUPFAM" id="SSF52980">
    <property type="entry name" value="Restriction endonuclease-like"/>
    <property type="match status" value="1"/>
</dbReference>